<gene>
    <name evidence="7" type="ORF">HNR73_001518</name>
</gene>
<evidence type="ECO:0000313" key="8">
    <source>
        <dbReference type="Proteomes" id="UP000548476"/>
    </source>
</evidence>
<name>A0A841FIL0_9ACTN</name>
<evidence type="ECO:0000256" key="3">
    <source>
        <dbReference type="ARBA" id="ARBA00022729"/>
    </source>
</evidence>
<comment type="similarity">
    <text evidence="1">Belongs to the bacterial solute-binding protein 3 family.</text>
</comment>
<feature type="signal peptide" evidence="5">
    <location>
        <begin position="1"/>
        <end position="29"/>
    </location>
</feature>
<reference evidence="7 8" key="1">
    <citation type="submission" date="2020-08" db="EMBL/GenBank/DDBJ databases">
        <title>Genomic Encyclopedia of Type Strains, Phase IV (KMG-IV): sequencing the most valuable type-strain genomes for metagenomic binning, comparative biology and taxonomic classification.</title>
        <authorList>
            <person name="Goeker M."/>
        </authorList>
    </citation>
    <scope>NUCLEOTIDE SEQUENCE [LARGE SCALE GENOMIC DNA]</scope>
    <source>
        <strain evidence="7 8">YIM 65646</strain>
    </source>
</reference>
<dbReference type="Gene3D" id="3.40.190.10">
    <property type="entry name" value="Periplasmic binding protein-like II"/>
    <property type="match status" value="2"/>
</dbReference>
<protein>
    <submittedName>
        <fullName evidence="7">Polar amino acid transport system substrate-binding protein</fullName>
    </submittedName>
</protein>
<evidence type="ECO:0000313" key="7">
    <source>
        <dbReference type="EMBL" id="MBB6033668.1"/>
    </source>
</evidence>
<dbReference type="GO" id="GO:0005576">
    <property type="term" value="C:extracellular region"/>
    <property type="evidence" value="ECO:0007669"/>
    <property type="project" value="TreeGrafter"/>
</dbReference>
<evidence type="ECO:0000256" key="2">
    <source>
        <dbReference type="ARBA" id="ARBA00022448"/>
    </source>
</evidence>
<feature type="domain" description="Solute-binding protein family 3/N-terminal" evidence="6">
    <location>
        <begin position="96"/>
        <end position="317"/>
    </location>
</feature>
<dbReference type="RefSeq" id="WP_184786553.1">
    <property type="nucleotide sequence ID" value="NZ_BONT01000013.1"/>
</dbReference>
<organism evidence="7 8">
    <name type="scientific">Phytomonospora endophytica</name>
    <dbReference type="NCBI Taxonomy" id="714109"/>
    <lineage>
        <taxon>Bacteria</taxon>
        <taxon>Bacillati</taxon>
        <taxon>Actinomycetota</taxon>
        <taxon>Actinomycetes</taxon>
        <taxon>Micromonosporales</taxon>
        <taxon>Micromonosporaceae</taxon>
        <taxon>Phytomonospora</taxon>
    </lineage>
</organism>
<accession>A0A841FIL0</accession>
<dbReference type="Proteomes" id="UP000548476">
    <property type="component" value="Unassembled WGS sequence"/>
</dbReference>
<keyword evidence="2" id="KW-0813">Transport</keyword>
<dbReference type="PANTHER" id="PTHR30085">
    <property type="entry name" value="AMINO ACID ABC TRANSPORTER PERMEASE"/>
    <property type="match status" value="1"/>
</dbReference>
<dbReference type="Pfam" id="PF00497">
    <property type="entry name" value="SBP_bac_3"/>
    <property type="match status" value="1"/>
</dbReference>
<dbReference type="InterPro" id="IPR001638">
    <property type="entry name" value="Solute-binding_3/MltF_N"/>
</dbReference>
<dbReference type="GO" id="GO:0030288">
    <property type="term" value="C:outer membrane-bounded periplasmic space"/>
    <property type="evidence" value="ECO:0007669"/>
    <property type="project" value="TreeGrafter"/>
</dbReference>
<keyword evidence="8" id="KW-1185">Reference proteome</keyword>
<evidence type="ECO:0000259" key="6">
    <source>
        <dbReference type="SMART" id="SM00062"/>
    </source>
</evidence>
<keyword evidence="3 5" id="KW-0732">Signal</keyword>
<feature type="region of interest" description="Disordered" evidence="4">
    <location>
        <begin position="40"/>
        <end position="70"/>
    </location>
</feature>
<sequence length="335" mass="35589">MKTPQRAFRRSSRRLLAVAVACGVLATMAACGSDMAPKLPDDAASPPMPVGVQDPAQLPDVTTDDSCGDATASYAPSNGLNIGSGSTMAQIKANGVLKVGVDQNTYLFGYRDPSTNDLSGFDVAIAREIARAIFGDPSKIQYKAISSDQRVPFVQQGEVDMVVRTMTMNCARWKDVAFSSEYFRAHQQIAVYGAHKVVETLEELKGERVCAATGSTSIRKIADSAATPVAVPEWTDCLVMLQQGTVDAISTDNAILAGFAAQDDQVKLSTTSLSEEPYGIAISLEHRDLVEYVNAVLEDLRGNGTWAALYAKADDSGNSLKSLLGPASPPAAVYK</sequence>
<dbReference type="PANTHER" id="PTHR30085:SF6">
    <property type="entry name" value="ABC TRANSPORTER GLUTAMINE-BINDING PROTEIN GLNH"/>
    <property type="match status" value="1"/>
</dbReference>
<dbReference type="EMBL" id="JACHGT010000003">
    <property type="protein sequence ID" value="MBB6033668.1"/>
    <property type="molecule type" value="Genomic_DNA"/>
</dbReference>
<dbReference type="SMART" id="SM00062">
    <property type="entry name" value="PBPb"/>
    <property type="match status" value="1"/>
</dbReference>
<proteinExistence type="inferred from homology"/>
<evidence type="ECO:0000256" key="4">
    <source>
        <dbReference type="SAM" id="MobiDB-lite"/>
    </source>
</evidence>
<dbReference type="GO" id="GO:0006865">
    <property type="term" value="P:amino acid transport"/>
    <property type="evidence" value="ECO:0007669"/>
    <property type="project" value="TreeGrafter"/>
</dbReference>
<evidence type="ECO:0000256" key="5">
    <source>
        <dbReference type="SAM" id="SignalP"/>
    </source>
</evidence>
<dbReference type="SUPFAM" id="SSF53850">
    <property type="entry name" value="Periplasmic binding protein-like II"/>
    <property type="match status" value="1"/>
</dbReference>
<dbReference type="AlphaFoldDB" id="A0A841FIL0"/>
<dbReference type="InterPro" id="IPR051455">
    <property type="entry name" value="Bact_solute-bind_prot3"/>
</dbReference>
<evidence type="ECO:0000256" key="1">
    <source>
        <dbReference type="ARBA" id="ARBA00010333"/>
    </source>
</evidence>
<dbReference type="CDD" id="cd13690">
    <property type="entry name" value="PBP2_GluB"/>
    <property type="match status" value="1"/>
</dbReference>
<feature type="chain" id="PRO_5039480798" evidence="5">
    <location>
        <begin position="30"/>
        <end position="335"/>
    </location>
</feature>
<comment type="caution">
    <text evidence="7">The sequence shown here is derived from an EMBL/GenBank/DDBJ whole genome shotgun (WGS) entry which is preliminary data.</text>
</comment>
<dbReference type="PROSITE" id="PS51257">
    <property type="entry name" value="PROKAR_LIPOPROTEIN"/>
    <property type="match status" value="1"/>
</dbReference>